<evidence type="ECO:0000313" key="2">
    <source>
        <dbReference type="EMBL" id="PJG83764.1"/>
    </source>
</evidence>
<feature type="domain" description="DNA circulation N-terminal" evidence="1">
    <location>
        <begin position="9"/>
        <end position="93"/>
    </location>
</feature>
<keyword evidence="3" id="KW-1185">Reference proteome</keyword>
<dbReference type="RefSeq" id="WP_100295731.1">
    <property type="nucleotide sequence ID" value="NZ_PHGZ01000004.1"/>
</dbReference>
<dbReference type="Proteomes" id="UP000230282">
    <property type="component" value="Unassembled WGS sequence"/>
</dbReference>
<organism evidence="2 3">
    <name type="scientific">Caviibacterium pharyngocola</name>
    <dbReference type="NCBI Taxonomy" id="28159"/>
    <lineage>
        <taxon>Bacteria</taxon>
        <taxon>Pseudomonadati</taxon>
        <taxon>Pseudomonadota</taxon>
        <taxon>Gammaproteobacteria</taxon>
        <taxon>Pasteurellales</taxon>
        <taxon>Pasteurellaceae</taxon>
        <taxon>Caviibacterium</taxon>
    </lineage>
</organism>
<accession>A0A2M8RY05</accession>
<reference evidence="2 3" key="1">
    <citation type="submission" date="2017-11" db="EMBL/GenBank/DDBJ databases">
        <title>Reclassification of Bisgaard taxon 5 as Caviibacterium pharyngocola gen. nov., sp. nov.</title>
        <authorList>
            <person name="Christensen H."/>
        </authorList>
    </citation>
    <scope>NUCLEOTIDE SEQUENCE [LARGE SCALE GENOMIC DNA]</scope>
    <source>
        <strain evidence="2 3">7_3</strain>
    </source>
</reference>
<dbReference type="Pfam" id="PF07157">
    <property type="entry name" value="DNA_circ_N"/>
    <property type="match status" value="1"/>
</dbReference>
<dbReference type="AlphaFoldDB" id="A0A2M8RY05"/>
<gene>
    <name evidence="2" type="ORF">CVP04_01340</name>
</gene>
<evidence type="ECO:0000313" key="3">
    <source>
        <dbReference type="Proteomes" id="UP000230282"/>
    </source>
</evidence>
<evidence type="ECO:0000259" key="1">
    <source>
        <dbReference type="Pfam" id="PF07157"/>
    </source>
</evidence>
<dbReference type="InterPro" id="IPR009826">
    <property type="entry name" value="DNA_circ_N"/>
</dbReference>
<proteinExistence type="predicted"/>
<comment type="caution">
    <text evidence="2">The sequence shown here is derived from an EMBL/GenBank/DDBJ whole genome shotgun (WGS) entry which is preliminary data.</text>
</comment>
<sequence>MKGWTMPVRRASFNGVSFDVLNVDDNFERSIIEHTYPYVNGADLEAMGLNPLTVSMNAVFFGEGYYTDFKKIIEKLAINKPAVLVHPIRGRLKNMLCIYAGFSHDAEFVDYVSVQLTFKEATPAKPILVLRPLFSLLDELLNDIDDFINDILDSFADMMEVVAFALNAKDRILSYWAAMVGIFDQLIDLLGADKKRYLISGAISKQTLKKQATQVLKHIAALIEQDFGLLSRQAEPKTYDTDKQTIEHNQSAVFSIKSRFDELLRQCNQILSIGESLIKGKVNSQPTPEQSFNRNQSGNQRVKFGKTDIREINTALTLLCAANLSRIAAEWIEQYGEQLIPSEIEYLNRQVRLQWLNALNQLRALQLEYQQSNDWQQAENGIYALAQGLAEKVRNLAYQFNATAIAAINRKPPLIIRPAGISGTIQQIAHHFYGDFSRAAELLRLNAHIRHPTRINKGDMLNTYAN</sequence>
<dbReference type="EMBL" id="PHGZ01000004">
    <property type="protein sequence ID" value="PJG83764.1"/>
    <property type="molecule type" value="Genomic_DNA"/>
</dbReference>
<dbReference type="OrthoDB" id="378644at2"/>
<name>A0A2M8RY05_9PAST</name>
<protein>
    <submittedName>
        <fullName evidence="2">Phage morphogenesis protein</fullName>
    </submittedName>
</protein>